<dbReference type="EMBL" id="JBHFFA010000007">
    <property type="protein sequence ID" value="KAL2612690.1"/>
    <property type="molecule type" value="Genomic_DNA"/>
</dbReference>
<dbReference type="AlphaFoldDB" id="A0ABD1XUR8"/>
<reference evidence="1 2" key="1">
    <citation type="submission" date="2024-09" db="EMBL/GenBank/DDBJ databases">
        <title>Chromosome-scale assembly of Riccia fluitans.</title>
        <authorList>
            <person name="Paukszto L."/>
            <person name="Sawicki J."/>
            <person name="Karawczyk K."/>
            <person name="Piernik-Szablinska J."/>
            <person name="Szczecinska M."/>
            <person name="Mazdziarz M."/>
        </authorList>
    </citation>
    <scope>NUCLEOTIDE SEQUENCE [LARGE SCALE GENOMIC DNA]</scope>
    <source>
        <strain evidence="1">Rf_01</strain>
        <tissue evidence="1">Aerial parts of the thallus</tissue>
    </source>
</reference>
<organism evidence="1 2">
    <name type="scientific">Riccia fluitans</name>
    <dbReference type="NCBI Taxonomy" id="41844"/>
    <lineage>
        <taxon>Eukaryota</taxon>
        <taxon>Viridiplantae</taxon>
        <taxon>Streptophyta</taxon>
        <taxon>Embryophyta</taxon>
        <taxon>Marchantiophyta</taxon>
        <taxon>Marchantiopsida</taxon>
        <taxon>Marchantiidae</taxon>
        <taxon>Marchantiales</taxon>
        <taxon>Ricciaceae</taxon>
        <taxon>Riccia</taxon>
    </lineage>
</organism>
<evidence type="ECO:0000313" key="2">
    <source>
        <dbReference type="Proteomes" id="UP001605036"/>
    </source>
</evidence>
<comment type="caution">
    <text evidence="1">The sequence shown here is derived from an EMBL/GenBank/DDBJ whole genome shotgun (WGS) entry which is preliminary data.</text>
</comment>
<sequence length="156" mass="17768">MLRYPQYDAMIPSIQYVKQFSYYDRGHTTNHVSFGLAWLSSEQKEQKKSESGECQVFNGVHLNAEVHPVEKPNIDGKLKWILTISNPRKSCASAFRIQRIPCRAKSSLVCPAGKKEALKEPRTVTFPVREPYSHNSNSSILGSGCTTHISFVRRRR</sequence>
<accession>A0ABD1XUR8</accession>
<name>A0ABD1XUR8_9MARC</name>
<keyword evidence="2" id="KW-1185">Reference proteome</keyword>
<protein>
    <submittedName>
        <fullName evidence="1">Uncharacterized protein</fullName>
    </submittedName>
</protein>
<proteinExistence type="predicted"/>
<gene>
    <name evidence="1" type="ORF">R1flu_024382</name>
</gene>
<evidence type="ECO:0000313" key="1">
    <source>
        <dbReference type="EMBL" id="KAL2612690.1"/>
    </source>
</evidence>
<dbReference type="Proteomes" id="UP001605036">
    <property type="component" value="Unassembled WGS sequence"/>
</dbReference>